<organism evidence="3 5">
    <name type="scientific">Medicago truncatula</name>
    <name type="common">Barrel medic</name>
    <name type="synonym">Medicago tribuloides</name>
    <dbReference type="NCBI Taxonomy" id="3880"/>
    <lineage>
        <taxon>Eukaryota</taxon>
        <taxon>Viridiplantae</taxon>
        <taxon>Streptophyta</taxon>
        <taxon>Embryophyta</taxon>
        <taxon>Tracheophyta</taxon>
        <taxon>Spermatophyta</taxon>
        <taxon>Magnoliopsida</taxon>
        <taxon>eudicotyledons</taxon>
        <taxon>Gunneridae</taxon>
        <taxon>Pentapetalae</taxon>
        <taxon>rosids</taxon>
        <taxon>fabids</taxon>
        <taxon>Fabales</taxon>
        <taxon>Fabaceae</taxon>
        <taxon>Papilionoideae</taxon>
        <taxon>50 kb inversion clade</taxon>
        <taxon>NPAAA clade</taxon>
        <taxon>Hologalegina</taxon>
        <taxon>IRL clade</taxon>
        <taxon>Trifolieae</taxon>
        <taxon>Medicago</taxon>
    </lineage>
</organism>
<comment type="cofactor">
    <cofactor evidence="1">
        <name>Mg(2+)</name>
        <dbReference type="ChEBI" id="CHEBI:18420"/>
    </cofactor>
</comment>
<dbReference type="AlphaFoldDB" id="G7KLY4"/>
<keyword evidence="1" id="KW-0233">DNA recombination</keyword>
<sequence length="113" mass="12873">MWVFRVLQKLPRSLNQPQQQEIEKLMQSSRGSLKEFPCIPYPKGHVLEQLDEQNKIYDKIMLAVLKQKGGVFFLHGYGGKGKTFMWRTLASSLRSNHEIVLTVATSGIASLLL</sequence>
<evidence type="ECO:0000259" key="2">
    <source>
        <dbReference type="Pfam" id="PF05970"/>
    </source>
</evidence>
<keyword evidence="1" id="KW-0234">DNA repair</keyword>
<dbReference type="STRING" id="3880.G7KLY4"/>
<protein>
    <recommendedName>
        <fullName evidence="1">ATP-dependent DNA helicase</fullName>
        <ecNumber evidence="1">5.6.2.3</ecNumber>
    </recommendedName>
</protein>
<comment type="similarity">
    <text evidence="1">Belongs to the helicase family.</text>
</comment>
<name>G7KLY4_MEDTR</name>
<dbReference type="GO" id="GO:0005524">
    <property type="term" value="F:ATP binding"/>
    <property type="evidence" value="ECO:0007669"/>
    <property type="project" value="UniProtKB-KW"/>
</dbReference>
<reference evidence="3 5" key="2">
    <citation type="journal article" date="2014" name="BMC Genomics">
        <title>An improved genome release (version Mt4.0) for the model legume Medicago truncatula.</title>
        <authorList>
            <person name="Tang H."/>
            <person name="Krishnakumar V."/>
            <person name="Bidwell S."/>
            <person name="Rosen B."/>
            <person name="Chan A."/>
            <person name="Zhou S."/>
            <person name="Gentzbittel L."/>
            <person name="Childs K.L."/>
            <person name="Yandell M."/>
            <person name="Gundlach H."/>
            <person name="Mayer K.F."/>
            <person name="Schwartz D.C."/>
            <person name="Town C.D."/>
        </authorList>
    </citation>
    <scope>GENOME REANNOTATION</scope>
    <source>
        <strain evidence="4 5">cv. Jemalong A17</strain>
    </source>
</reference>
<dbReference type="HOGENOM" id="CLU_001324_9_6_1"/>
<comment type="catalytic activity">
    <reaction evidence="1">
        <text>ATP + H2O = ADP + phosphate + H(+)</text>
        <dbReference type="Rhea" id="RHEA:13065"/>
        <dbReference type="ChEBI" id="CHEBI:15377"/>
        <dbReference type="ChEBI" id="CHEBI:15378"/>
        <dbReference type="ChEBI" id="CHEBI:30616"/>
        <dbReference type="ChEBI" id="CHEBI:43474"/>
        <dbReference type="ChEBI" id="CHEBI:456216"/>
        <dbReference type="EC" id="5.6.2.3"/>
    </reaction>
</comment>
<dbReference type="Gene3D" id="3.40.50.300">
    <property type="entry name" value="P-loop containing nucleotide triphosphate hydrolases"/>
    <property type="match status" value="1"/>
</dbReference>
<keyword evidence="5" id="KW-1185">Reference proteome</keyword>
<evidence type="ECO:0000313" key="5">
    <source>
        <dbReference type="Proteomes" id="UP000002051"/>
    </source>
</evidence>
<gene>
    <name evidence="3" type="ordered locus">MTR_6g055270</name>
</gene>
<dbReference type="PANTHER" id="PTHR10492">
    <property type="match status" value="1"/>
</dbReference>
<evidence type="ECO:0000313" key="3">
    <source>
        <dbReference type="EMBL" id="AES75696.2"/>
    </source>
</evidence>
<proteinExistence type="inferred from homology"/>
<dbReference type="PANTHER" id="PTHR10492:SF78">
    <property type="entry name" value="ATP-DEPENDENT DNA HELICASE"/>
    <property type="match status" value="1"/>
</dbReference>
<evidence type="ECO:0000256" key="1">
    <source>
        <dbReference type="RuleBase" id="RU363044"/>
    </source>
</evidence>
<dbReference type="Pfam" id="PF05970">
    <property type="entry name" value="PIF1"/>
    <property type="match status" value="1"/>
</dbReference>
<dbReference type="GO" id="GO:0006281">
    <property type="term" value="P:DNA repair"/>
    <property type="evidence" value="ECO:0007669"/>
    <property type="project" value="UniProtKB-KW"/>
</dbReference>
<keyword evidence="1 3" id="KW-0347">Helicase</keyword>
<keyword evidence="1" id="KW-0547">Nucleotide-binding</keyword>
<accession>A0A0C3VWE8</accession>
<dbReference type="GO" id="GO:0043139">
    <property type="term" value="F:5'-3' DNA helicase activity"/>
    <property type="evidence" value="ECO:0007669"/>
    <property type="project" value="UniProtKB-EC"/>
</dbReference>
<dbReference type="InterPro" id="IPR027417">
    <property type="entry name" value="P-loop_NTPase"/>
</dbReference>
<evidence type="ECO:0000313" key="4">
    <source>
        <dbReference type="EnsemblPlants" id="AES75696"/>
    </source>
</evidence>
<dbReference type="EMBL" id="CM001222">
    <property type="protein sequence ID" value="AES75696.2"/>
    <property type="molecule type" value="Genomic_DNA"/>
</dbReference>
<dbReference type="GO" id="GO:0016787">
    <property type="term" value="F:hydrolase activity"/>
    <property type="evidence" value="ECO:0007669"/>
    <property type="project" value="UniProtKB-KW"/>
</dbReference>
<dbReference type="SUPFAM" id="SSF52540">
    <property type="entry name" value="P-loop containing nucleoside triphosphate hydrolases"/>
    <property type="match status" value="1"/>
</dbReference>
<dbReference type="GO" id="GO:0000723">
    <property type="term" value="P:telomere maintenance"/>
    <property type="evidence" value="ECO:0007669"/>
    <property type="project" value="InterPro"/>
</dbReference>
<feature type="domain" description="DNA helicase Pif1-like DEAD-box helicase" evidence="2">
    <location>
        <begin position="51"/>
        <end position="113"/>
    </location>
</feature>
<accession>G7KLY4</accession>
<dbReference type="EnsemblPlants" id="AES75696">
    <property type="protein sequence ID" value="AES75696"/>
    <property type="gene ID" value="MTR_6g055270"/>
</dbReference>
<keyword evidence="1" id="KW-0067">ATP-binding</keyword>
<keyword evidence="1" id="KW-0378">Hydrolase</keyword>
<dbReference type="Proteomes" id="UP000002051">
    <property type="component" value="Chromosome 6"/>
</dbReference>
<reference evidence="4" key="3">
    <citation type="submission" date="2015-04" db="UniProtKB">
        <authorList>
            <consortium name="EnsemblPlants"/>
        </authorList>
    </citation>
    <scope>IDENTIFICATION</scope>
    <source>
        <strain evidence="4">cv. Jemalong A17</strain>
    </source>
</reference>
<keyword evidence="1" id="KW-0227">DNA damage</keyword>
<dbReference type="EC" id="5.6.2.3" evidence="1"/>
<reference evidence="3 5" key="1">
    <citation type="journal article" date="2011" name="Nature">
        <title>The Medicago genome provides insight into the evolution of rhizobial symbioses.</title>
        <authorList>
            <person name="Young N.D."/>
            <person name="Debelle F."/>
            <person name="Oldroyd G.E."/>
            <person name="Geurts R."/>
            <person name="Cannon S.B."/>
            <person name="Udvardi M.K."/>
            <person name="Benedito V.A."/>
            <person name="Mayer K.F."/>
            <person name="Gouzy J."/>
            <person name="Schoof H."/>
            <person name="Van de Peer Y."/>
            <person name="Proost S."/>
            <person name="Cook D.R."/>
            <person name="Meyers B.C."/>
            <person name="Spannagl M."/>
            <person name="Cheung F."/>
            <person name="De Mita S."/>
            <person name="Krishnakumar V."/>
            <person name="Gundlach H."/>
            <person name="Zhou S."/>
            <person name="Mudge J."/>
            <person name="Bharti A.K."/>
            <person name="Murray J.D."/>
            <person name="Naoumkina M.A."/>
            <person name="Rosen B."/>
            <person name="Silverstein K.A."/>
            <person name="Tang H."/>
            <person name="Rombauts S."/>
            <person name="Zhao P.X."/>
            <person name="Zhou P."/>
            <person name="Barbe V."/>
            <person name="Bardou P."/>
            <person name="Bechner M."/>
            <person name="Bellec A."/>
            <person name="Berger A."/>
            <person name="Berges H."/>
            <person name="Bidwell S."/>
            <person name="Bisseling T."/>
            <person name="Choisne N."/>
            <person name="Couloux A."/>
            <person name="Denny R."/>
            <person name="Deshpande S."/>
            <person name="Dai X."/>
            <person name="Doyle J.J."/>
            <person name="Dudez A.M."/>
            <person name="Farmer A.D."/>
            <person name="Fouteau S."/>
            <person name="Franken C."/>
            <person name="Gibelin C."/>
            <person name="Gish J."/>
            <person name="Goldstein S."/>
            <person name="Gonzalez A.J."/>
            <person name="Green P.J."/>
            <person name="Hallab A."/>
            <person name="Hartog M."/>
            <person name="Hua A."/>
            <person name="Humphray S.J."/>
            <person name="Jeong D.H."/>
            <person name="Jing Y."/>
            <person name="Jocker A."/>
            <person name="Kenton S.M."/>
            <person name="Kim D.J."/>
            <person name="Klee K."/>
            <person name="Lai H."/>
            <person name="Lang C."/>
            <person name="Lin S."/>
            <person name="Macmil S.L."/>
            <person name="Magdelenat G."/>
            <person name="Matthews L."/>
            <person name="McCorrison J."/>
            <person name="Monaghan E.L."/>
            <person name="Mun J.H."/>
            <person name="Najar F.Z."/>
            <person name="Nicholson C."/>
            <person name="Noirot C."/>
            <person name="O'Bleness M."/>
            <person name="Paule C.R."/>
            <person name="Poulain J."/>
            <person name="Prion F."/>
            <person name="Qin B."/>
            <person name="Qu C."/>
            <person name="Retzel E.F."/>
            <person name="Riddle C."/>
            <person name="Sallet E."/>
            <person name="Samain S."/>
            <person name="Samson N."/>
            <person name="Sanders I."/>
            <person name="Saurat O."/>
            <person name="Scarpelli C."/>
            <person name="Schiex T."/>
            <person name="Segurens B."/>
            <person name="Severin A.J."/>
            <person name="Sherrier D.J."/>
            <person name="Shi R."/>
            <person name="Sims S."/>
            <person name="Singer S.R."/>
            <person name="Sinharoy S."/>
            <person name="Sterck L."/>
            <person name="Viollet A."/>
            <person name="Wang B.B."/>
            <person name="Wang K."/>
            <person name="Wang M."/>
            <person name="Wang X."/>
            <person name="Warfsmann J."/>
            <person name="Weissenbach J."/>
            <person name="White D.D."/>
            <person name="White J.D."/>
            <person name="Wiley G.B."/>
            <person name="Wincker P."/>
            <person name="Xing Y."/>
            <person name="Yang L."/>
            <person name="Yao Z."/>
            <person name="Ying F."/>
            <person name="Zhai J."/>
            <person name="Zhou L."/>
            <person name="Zuber A."/>
            <person name="Denarie J."/>
            <person name="Dixon R.A."/>
            <person name="May G.D."/>
            <person name="Schwartz D.C."/>
            <person name="Rogers J."/>
            <person name="Quetier F."/>
            <person name="Town C.D."/>
            <person name="Roe B.A."/>
        </authorList>
    </citation>
    <scope>NUCLEOTIDE SEQUENCE [LARGE SCALE GENOMIC DNA]</scope>
    <source>
        <strain evidence="3">A17</strain>
        <strain evidence="4 5">cv. Jemalong A17</strain>
    </source>
</reference>
<dbReference type="InterPro" id="IPR010285">
    <property type="entry name" value="DNA_helicase_pif1-like_DEAD"/>
</dbReference>
<dbReference type="GO" id="GO:0006310">
    <property type="term" value="P:DNA recombination"/>
    <property type="evidence" value="ECO:0007669"/>
    <property type="project" value="UniProtKB-KW"/>
</dbReference>